<evidence type="ECO:0000259" key="4">
    <source>
        <dbReference type="PROSITE" id="PS51118"/>
    </source>
</evidence>
<dbReference type="InterPro" id="IPR036388">
    <property type="entry name" value="WH-like_DNA-bd_sf"/>
</dbReference>
<evidence type="ECO:0000313" key="5">
    <source>
        <dbReference type="EMBL" id="KIX90784.1"/>
    </source>
</evidence>
<proteinExistence type="predicted"/>
<organism evidence="6 8">
    <name type="scientific">Staphylococcus microti</name>
    <dbReference type="NCBI Taxonomy" id="569857"/>
    <lineage>
        <taxon>Bacteria</taxon>
        <taxon>Bacillati</taxon>
        <taxon>Bacillota</taxon>
        <taxon>Bacilli</taxon>
        <taxon>Bacillales</taxon>
        <taxon>Staphylococcaceae</taxon>
        <taxon>Staphylococcus</taxon>
    </lineage>
</organism>
<name>A0A0D6XPR7_9STAP</name>
<evidence type="ECO:0000256" key="3">
    <source>
        <dbReference type="ARBA" id="ARBA00023163"/>
    </source>
</evidence>
<evidence type="ECO:0000313" key="8">
    <source>
        <dbReference type="Proteomes" id="UP000254100"/>
    </source>
</evidence>
<dbReference type="EMBL" id="UHDT01000001">
    <property type="protein sequence ID" value="SUM57444.1"/>
    <property type="molecule type" value="Genomic_DNA"/>
</dbReference>
<dbReference type="Proteomes" id="UP000032366">
    <property type="component" value="Unassembled WGS sequence"/>
</dbReference>
<dbReference type="InterPro" id="IPR036390">
    <property type="entry name" value="WH_DNA-bd_sf"/>
</dbReference>
<dbReference type="InterPro" id="IPR011991">
    <property type="entry name" value="ArsR-like_HTH"/>
</dbReference>
<dbReference type="InterPro" id="IPR002577">
    <property type="entry name" value="HTH_HxlR"/>
</dbReference>
<dbReference type="Pfam" id="PF01638">
    <property type="entry name" value="HxlR"/>
    <property type="match status" value="1"/>
</dbReference>
<evidence type="ECO:0000313" key="7">
    <source>
        <dbReference type="Proteomes" id="UP000032366"/>
    </source>
</evidence>
<keyword evidence="7" id="KW-1185">Reference proteome</keyword>
<dbReference type="Proteomes" id="UP000254100">
    <property type="component" value="Unassembled WGS sequence"/>
</dbReference>
<dbReference type="PANTHER" id="PTHR33204:SF29">
    <property type="entry name" value="TRANSCRIPTIONAL REGULATOR"/>
    <property type="match status" value="1"/>
</dbReference>
<accession>A0A0D6XPR7</accession>
<evidence type="ECO:0000256" key="2">
    <source>
        <dbReference type="ARBA" id="ARBA00023125"/>
    </source>
</evidence>
<dbReference type="STRING" id="569857.TP70_05775"/>
<keyword evidence="2" id="KW-0238">DNA-binding</keyword>
<gene>
    <name evidence="6" type="primary">hxlR</name>
    <name evidence="6" type="ORF">NCTC13832_01124</name>
    <name evidence="5" type="ORF">TP70_05775</name>
</gene>
<dbReference type="CDD" id="cd00090">
    <property type="entry name" value="HTH_ARSR"/>
    <property type="match status" value="1"/>
</dbReference>
<sequence length="117" mass="13654">MVKICNDGFTDCATKEHKDIHHIMITQNILSGRYKHLIIWFLKEDSKRFTEIQQLLHGISQGSLTKQLRELEKDGVIHRTVYPEVPPKVVYHLTDKGQKLVNIIEMMEKFGSDYTQS</sequence>
<dbReference type="RefSeq" id="WP_044360252.1">
    <property type="nucleotide sequence ID" value="NZ_JXWY01000034.1"/>
</dbReference>
<dbReference type="GO" id="GO:0003677">
    <property type="term" value="F:DNA binding"/>
    <property type="evidence" value="ECO:0007669"/>
    <property type="project" value="UniProtKB-KW"/>
</dbReference>
<keyword evidence="1" id="KW-0805">Transcription regulation</keyword>
<protein>
    <submittedName>
        <fullName evidence="5 6">Transcriptional regulator</fullName>
    </submittedName>
</protein>
<evidence type="ECO:0000256" key="1">
    <source>
        <dbReference type="ARBA" id="ARBA00023015"/>
    </source>
</evidence>
<dbReference type="OrthoDB" id="9791143at2"/>
<reference evidence="6 8" key="2">
    <citation type="submission" date="2018-06" db="EMBL/GenBank/DDBJ databases">
        <authorList>
            <consortium name="Pathogen Informatics"/>
            <person name="Doyle S."/>
        </authorList>
    </citation>
    <scope>NUCLEOTIDE SEQUENCE [LARGE SCALE GENOMIC DNA]</scope>
    <source>
        <strain evidence="6 8">NCTC13832</strain>
    </source>
</reference>
<reference evidence="5 7" key="1">
    <citation type="submission" date="2015-01" db="EMBL/GenBank/DDBJ databases">
        <authorList>
            <person name="Guo J."/>
        </authorList>
    </citation>
    <scope>NUCLEOTIDE SEQUENCE [LARGE SCALE GENOMIC DNA]</scope>
    <source>
        <strain evidence="5 7">DSM 22147</strain>
    </source>
</reference>
<dbReference type="Gene3D" id="1.10.10.10">
    <property type="entry name" value="Winged helix-like DNA-binding domain superfamily/Winged helix DNA-binding domain"/>
    <property type="match status" value="1"/>
</dbReference>
<feature type="domain" description="HTH hxlR-type" evidence="4">
    <location>
        <begin position="12"/>
        <end position="117"/>
    </location>
</feature>
<dbReference type="AlphaFoldDB" id="A0A0D6XPR7"/>
<dbReference type="SUPFAM" id="SSF46785">
    <property type="entry name" value="Winged helix' DNA-binding domain"/>
    <property type="match status" value="1"/>
</dbReference>
<dbReference type="PROSITE" id="PS51118">
    <property type="entry name" value="HTH_HXLR"/>
    <property type="match status" value="1"/>
</dbReference>
<keyword evidence="3" id="KW-0804">Transcription</keyword>
<dbReference type="EMBL" id="JXWY01000034">
    <property type="protein sequence ID" value="KIX90784.1"/>
    <property type="molecule type" value="Genomic_DNA"/>
</dbReference>
<dbReference type="PANTHER" id="PTHR33204">
    <property type="entry name" value="TRANSCRIPTIONAL REGULATOR, MARR FAMILY"/>
    <property type="match status" value="1"/>
</dbReference>
<evidence type="ECO:0000313" key="6">
    <source>
        <dbReference type="EMBL" id="SUM57444.1"/>
    </source>
</evidence>